<dbReference type="EMBL" id="CADCXV010000647">
    <property type="protein sequence ID" value="CAB0031605.1"/>
    <property type="molecule type" value="Genomic_DNA"/>
</dbReference>
<proteinExistence type="predicted"/>
<reference evidence="1 2" key="1">
    <citation type="submission" date="2020-02" db="EMBL/GenBank/DDBJ databases">
        <authorList>
            <person name="Ferguson B K."/>
        </authorList>
    </citation>
    <scope>NUCLEOTIDE SEQUENCE [LARGE SCALE GENOMIC DNA]</scope>
</reference>
<evidence type="ECO:0000313" key="1">
    <source>
        <dbReference type="EMBL" id="CAB0031605.1"/>
    </source>
</evidence>
<gene>
    <name evidence="1" type="ORF">TBRA_LOCUS3572</name>
</gene>
<organism evidence="1 2">
    <name type="scientific">Trichogramma brassicae</name>
    <dbReference type="NCBI Taxonomy" id="86971"/>
    <lineage>
        <taxon>Eukaryota</taxon>
        <taxon>Metazoa</taxon>
        <taxon>Ecdysozoa</taxon>
        <taxon>Arthropoda</taxon>
        <taxon>Hexapoda</taxon>
        <taxon>Insecta</taxon>
        <taxon>Pterygota</taxon>
        <taxon>Neoptera</taxon>
        <taxon>Endopterygota</taxon>
        <taxon>Hymenoptera</taxon>
        <taxon>Apocrita</taxon>
        <taxon>Proctotrupomorpha</taxon>
        <taxon>Chalcidoidea</taxon>
        <taxon>Trichogrammatidae</taxon>
        <taxon>Trichogramma</taxon>
    </lineage>
</organism>
<feature type="non-terminal residue" evidence="1">
    <location>
        <position position="54"/>
    </location>
</feature>
<name>A0A6H5I4V9_9HYME</name>
<accession>A0A6H5I4V9</accession>
<dbReference type="AlphaFoldDB" id="A0A6H5I4V9"/>
<protein>
    <submittedName>
        <fullName evidence="1">Uncharacterized protein</fullName>
    </submittedName>
</protein>
<dbReference type="Proteomes" id="UP000479190">
    <property type="component" value="Unassembled WGS sequence"/>
</dbReference>
<sequence length="54" mass="6213">MVSSMRTTQFWTRNKLGVEIREDGNSFVRRSHPTDSTLEKIRPNVELVKCPPPA</sequence>
<evidence type="ECO:0000313" key="2">
    <source>
        <dbReference type="Proteomes" id="UP000479190"/>
    </source>
</evidence>
<keyword evidence="2" id="KW-1185">Reference proteome</keyword>